<protein>
    <submittedName>
        <fullName evidence="1">Uncharacterized protein</fullName>
    </submittedName>
</protein>
<dbReference type="PANTHER" id="PTHR39697">
    <property type="entry name" value="RICIN B LECTIN DOMAIN-CONTAINING PROTEIN-RELATED"/>
    <property type="match status" value="1"/>
</dbReference>
<name>A0A7S9KVF0_EPIFF</name>
<accession>A0A7S9KVF0</accession>
<dbReference type="Proteomes" id="UP000594364">
    <property type="component" value="Chromosome 4"/>
</dbReference>
<gene>
    <name evidence="1" type="ORF">C2857_004675</name>
</gene>
<reference evidence="1 2" key="1">
    <citation type="journal article" date="2018" name="PLoS Genet.">
        <title>Repeat elements organise 3D genome structure and mediate transcription in the filamentous fungus Epichloe festucae.</title>
        <authorList>
            <person name="Winter D.J."/>
            <person name="Ganley A.R.D."/>
            <person name="Young C.A."/>
            <person name="Liachko I."/>
            <person name="Schardl C.L."/>
            <person name="Dupont P.Y."/>
            <person name="Berry D."/>
            <person name="Ram A."/>
            <person name="Scott B."/>
            <person name="Cox M.P."/>
        </authorList>
    </citation>
    <scope>NUCLEOTIDE SEQUENCE [LARGE SCALE GENOMIC DNA]</scope>
    <source>
        <strain evidence="1 2">Fl1</strain>
    </source>
</reference>
<evidence type="ECO:0000313" key="2">
    <source>
        <dbReference type="Proteomes" id="UP000594364"/>
    </source>
</evidence>
<dbReference type="InterPro" id="IPR008999">
    <property type="entry name" value="Actin-crosslinking"/>
</dbReference>
<dbReference type="EMBL" id="CP031388">
    <property type="protein sequence ID" value="QPH06296.1"/>
    <property type="molecule type" value="Genomic_DNA"/>
</dbReference>
<dbReference type="PANTHER" id="PTHR39697:SF2">
    <property type="entry name" value="CYANOVIRIN-N DOMAIN-CONTAINING PROTEIN"/>
    <property type="match status" value="1"/>
</dbReference>
<keyword evidence="2" id="KW-1185">Reference proteome</keyword>
<sequence>MTIDVKQLADDISSIISEMTPDSTVVDGEAMSDVSDDVAVPQCGGTYEIVEVATGKCLTVEKGKLVLAFESSRNKACHWRCEKKEGWFGFSNAVTARYLGYNRNSELIAEAGHHKEWEYIHILPTRAGYYKLLVIQGQELLEVAVEGGNKKLVIRQDGGSEWRFEKVT</sequence>
<dbReference type="SUPFAM" id="SSF50405">
    <property type="entry name" value="Actin-crosslinking proteins"/>
    <property type="match status" value="1"/>
</dbReference>
<dbReference type="OrthoDB" id="5289641at2759"/>
<dbReference type="Gene3D" id="2.80.10.50">
    <property type="match status" value="1"/>
</dbReference>
<evidence type="ECO:0000313" key="1">
    <source>
        <dbReference type="EMBL" id="QPH06296.1"/>
    </source>
</evidence>
<organism evidence="1 2">
    <name type="scientific">Epichloe festucae (strain Fl1)</name>
    <dbReference type="NCBI Taxonomy" id="877507"/>
    <lineage>
        <taxon>Eukaryota</taxon>
        <taxon>Fungi</taxon>
        <taxon>Dikarya</taxon>
        <taxon>Ascomycota</taxon>
        <taxon>Pezizomycotina</taxon>
        <taxon>Sordariomycetes</taxon>
        <taxon>Hypocreomycetidae</taxon>
        <taxon>Hypocreales</taxon>
        <taxon>Clavicipitaceae</taxon>
        <taxon>Epichloe</taxon>
    </lineage>
</organism>
<proteinExistence type="predicted"/>
<dbReference type="AlphaFoldDB" id="A0A7S9KVF0"/>